<evidence type="ECO:0000313" key="3">
    <source>
        <dbReference type="Proteomes" id="UP000001880"/>
    </source>
</evidence>
<dbReference type="OrthoDB" id="5793379at2"/>
<dbReference type="GO" id="GO:0016117">
    <property type="term" value="P:carotenoid biosynthetic process"/>
    <property type="evidence" value="ECO:0007669"/>
    <property type="project" value="InterPro"/>
</dbReference>
<protein>
    <submittedName>
        <fullName evidence="2">Lycopene cyclase</fullName>
    </submittedName>
</protein>
<dbReference type="GO" id="GO:0016705">
    <property type="term" value="F:oxidoreductase activity, acting on paired donors, with incorporation or reduction of molecular oxygen"/>
    <property type="evidence" value="ECO:0007669"/>
    <property type="project" value="InterPro"/>
</dbReference>
<evidence type="ECO:0000313" key="2">
    <source>
        <dbReference type="EMBL" id="ACY14754.1"/>
    </source>
</evidence>
<organism evidence="2 3">
    <name type="scientific">Haliangium ochraceum (strain DSM 14365 / JCM 11303 / SMP-2)</name>
    <dbReference type="NCBI Taxonomy" id="502025"/>
    <lineage>
        <taxon>Bacteria</taxon>
        <taxon>Pseudomonadati</taxon>
        <taxon>Myxococcota</taxon>
        <taxon>Polyangia</taxon>
        <taxon>Haliangiales</taxon>
        <taxon>Kofleriaceae</taxon>
        <taxon>Haliangium</taxon>
    </lineage>
</organism>
<dbReference type="Proteomes" id="UP000001880">
    <property type="component" value="Chromosome"/>
</dbReference>
<dbReference type="InterPro" id="IPR036188">
    <property type="entry name" value="FAD/NAD-bd_sf"/>
</dbReference>
<dbReference type="KEGG" id="hoh:Hoch_2209"/>
<dbReference type="Pfam" id="PF05834">
    <property type="entry name" value="Lycopene_cycl"/>
    <property type="match status" value="1"/>
</dbReference>
<dbReference type="GO" id="GO:0045436">
    <property type="term" value="F:lycopene beta cyclase activity"/>
    <property type="evidence" value="ECO:0007669"/>
    <property type="project" value="InterPro"/>
</dbReference>
<sequence>MLDATYRYILVGGGLQNGLIALALLADDPGVELALVEQGPALGGNHTWCFHADDVPAAARAYVDALVAHRWDGYDIAFPELKRRLDTPYAAVSSERFDQVVQARLRRAPGCALMLDTRVEELSARGVRLADGRTLSGEVVIDARGPERTQLDDTRTGYQKFVGLELRLRAPHGRVRPVLMDATVPQSDGFRFFYTLPFGRDRLLLEDTYFSDAAALDADAIEREVLAYAAANGYQIAAIERRESGVLPLPWAGDVRVPDRGPLVAGYQGGFFHPVTGYSFPLAVRLAEYVAHTAPGALFGPGLARLLREHEKQLRFAHRLNKMLFCWFPPHLRYHVLERFYRLPEATIRRFYALDLTAGDRARILVGRPPRGLSLRAAFSKRRA</sequence>
<dbReference type="SUPFAM" id="SSF51905">
    <property type="entry name" value="FAD/NAD(P)-binding domain"/>
    <property type="match status" value="1"/>
</dbReference>
<gene>
    <name evidence="2" type="ordered locus">Hoch_2209</name>
</gene>
<accession>D0LHS5</accession>
<dbReference type="NCBIfam" id="TIGR01789">
    <property type="entry name" value="lycopene_cycl"/>
    <property type="match status" value="1"/>
</dbReference>
<dbReference type="AlphaFoldDB" id="D0LHS5"/>
<keyword evidence="3" id="KW-1185">Reference proteome</keyword>
<dbReference type="NCBIfam" id="TIGR01790">
    <property type="entry name" value="carotene-cycl"/>
    <property type="match status" value="1"/>
</dbReference>
<proteinExistence type="inferred from homology"/>
<dbReference type="eggNOG" id="COG0644">
    <property type="taxonomic scope" value="Bacteria"/>
</dbReference>
<dbReference type="STRING" id="502025.Hoch_2209"/>
<dbReference type="EMBL" id="CP001804">
    <property type="protein sequence ID" value="ACY14754.1"/>
    <property type="molecule type" value="Genomic_DNA"/>
</dbReference>
<dbReference type="InterPro" id="IPR008461">
    <property type="entry name" value="CrtY"/>
</dbReference>
<dbReference type="InterPro" id="IPR010108">
    <property type="entry name" value="Lycopene_cyclase_b/e"/>
</dbReference>
<name>D0LHS5_HALO1</name>
<comment type="similarity">
    <text evidence="1">Belongs to the lycopene cyclase family.</text>
</comment>
<reference evidence="2 3" key="1">
    <citation type="journal article" date="2010" name="Stand. Genomic Sci.">
        <title>Complete genome sequence of Haliangium ochraceum type strain (SMP-2).</title>
        <authorList>
            <consortium name="US DOE Joint Genome Institute (JGI-PGF)"/>
            <person name="Ivanova N."/>
            <person name="Daum C."/>
            <person name="Lang E."/>
            <person name="Abt B."/>
            <person name="Kopitz M."/>
            <person name="Saunders E."/>
            <person name="Lapidus A."/>
            <person name="Lucas S."/>
            <person name="Glavina Del Rio T."/>
            <person name="Nolan M."/>
            <person name="Tice H."/>
            <person name="Copeland A."/>
            <person name="Cheng J.F."/>
            <person name="Chen F."/>
            <person name="Bruce D."/>
            <person name="Goodwin L."/>
            <person name="Pitluck S."/>
            <person name="Mavromatis K."/>
            <person name="Pati A."/>
            <person name="Mikhailova N."/>
            <person name="Chen A."/>
            <person name="Palaniappan K."/>
            <person name="Land M."/>
            <person name="Hauser L."/>
            <person name="Chang Y.J."/>
            <person name="Jeffries C.D."/>
            <person name="Detter J.C."/>
            <person name="Brettin T."/>
            <person name="Rohde M."/>
            <person name="Goker M."/>
            <person name="Bristow J."/>
            <person name="Markowitz V."/>
            <person name="Eisen J.A."/>
            <person name="Hugenholtz P."/>
            <person name="Kyrpides N.C."/>
            <person name="Klenk H.P."/>
        </authorList>
    </citation>
    <scope>NUCLEOTIDE SEQUENCE [LARGE SCALE GENOMIC DNA]</scope>
    <source>
        <strain evidence="3">DSM 14365 / CIP 107738 / JCM 11303 / AJ 13395 / SMP-2</strain>
    </source>
</reference>
<dbReference type="RefSeq" id="WP_012827362.1">
    <property type="nucleotide sequence ID" value="NC_013440.1"/>
</dbReference>
<dbReference type="HOGENOM" id="CLU_698000_0_0_7"/>
<evidence type="ECO:0000256" key="1">
    <source>
        <dbReference type="ARBA" id="ARBA00006599"/>
    </source>
</evidence>